<keyword evidence="3" id="KW-1185">Reference proteome</keyword>
<evidence type="ECO:0000313" key="3">
    <source>
        <dbReference type="Proteomes" id="UP000636956"/>
    </source>
</evidence>
<proteinExistence type="predicted"/>
<evidence type="ECO:0000256" key="1">
    <source>
        <dbReference type="SAM" id="MobiDB-lite"/>
    </source>
</evidence>
<dbReference type="AlphaFoldDB" id="A0A917PBT1"/>
<reference evidence="2" key="1">
    <citation type="journal article" date="2014" name="Int. J. Syst. Evol. Microbiol.">
        <title>Complete genome sequence of Corynebacterium casei LMG S-19264T (=DSM 44701T), isolated from a smear-ripened cheese.</title>
        <authorList>
            <consortium name="US DOE Joint Genome Institute (JGI-PGF)"/>
            <person name="Walter F."/>
            <person name="Albersmeier A."/>
            <person name="Kalinowski J."/>
            <person name="Ruckert C."/>
        </authorList>
    </citation>
    <scope>NUCLEOTIDE SEQUENCE</scope>
    <source>
        <strain evidence="2">CGMCC 1.8984</strain>
    </source>
</reference>
<protein>
    <submittedName>
        <fullName evidence="2">Uncharacterized protein</fullName>
    </submittedName>
</protein>
<sequence>MSLDPAASRPGKAACETWIGSLEHGLRARPDPARPPLVLLSLSTTWFPPIRRTPAQGGQQSHRTGRHLPPRRRRRQRVRRRLGRRLRSTDAAATAADVLEQLAAHRRTAA</sequence>
<feature type="region of interest" description="Disordered" evidence="1">
    <location>
        <begin position="48"/>
        <end position="92"/>
    </location>
</feature>
<comment type="caution">
    <text evidence="2">The sequence shown here is derived from an EMBL/GenBank/DDBJ whole genome shotgun (WGS) entry which is preliminary data.</text>
</comment>
<organism evidence="2 3">
    <name type="scientific">Agromyces bauzanensis</name>
    <dbReference type="NCBI Taxonomy" id="1308924"/>
    <lineage>
        <taxon>Bacteria</taxon>
        <taxon>Bacillati</taxon>
        <taxon>Actinomycetota</taxon>
        <taxon>Actinomycetes</taxon>
        <taxon>Micrococcales</taxon>
        <taxon>Microbacteriaceae</taxon>
        <taxon>Agromyces</taxon>
    </lineage>
</organism>
<evidence type="ECO:0000313" key="2">
    <source>
        <dbReference type="EMBL" id="GGJ69955.1"/>
    </source>
</evidence>
<name>A0A917PBT1_9MICO</name>
<dbReference type="Proteomes" id="UP000636956">
    <property type="component" value="Unassembled WGS sequence"/>
</dbReference>
<accession>A0A917PBT1</accession>
<gene>
    <name evidence="2" type="ORF">GCM10011372_04710</name>
</gene>
<reference evidence="2" key="2">
    <citation type="submission" date="2020-09" db="EMBL/GenBank/DDBJ databases">
        <authorList>
            <person name="Sun Q."/>
            <person name="Zhou Y."/>
        </authorList>
    </citation>
    <scope>NUCLEOTIDE SEQUENCE</scope>
    <source>
        <strain evidence="2">CGMCC 1.8984</strain>
    </source>
</reference>
<feature type="compositionally biased region" description="Basic residues" evidence="1">
    <location>
        <begin position="63"/>
        <end position="86"/>
    </location>
</feature>
<dbReference type="EMBL" id="BMMD01000002">
    <property type="protein sequence ID" value="GGJ69955.1"/>
    <property type="molecule type" value="Genomic_DNA"/>
</dbReference>